<feature type="region of interest" description="Disordered" evidence="1">
    <location>
        <begin position="131"/>
        <end position="150"/>
    </location>
</feature>
<gene>
    <name evidence="2" type="ORF">KJP28_07790</name>
</gene>
<dbReference type="InterPro" id="IPR008320">
    <property type="entry name" value="UCP032025"/>
</dbReference>
<keyword evidence="3" id="KW-1185">Reference proteome</keyword>
<dbReference type="PIRSF" id="PIRSF032025">
    <property type="entry name" value="UCP032025"/>
    <property type="match status" value="1"/>
</dbReference>
<name>A0ABS6T2P2_9RHOB</name>
<evidence type="ECO:0000313" key="3">
    <source>
        <dbReference type="Proteomes" id="UP000756530"/>
    </source>
</evidence>
<proteinExistence type="predicted"/>
<comment type="caution">
    <text evidence="2">The sequence shown here is derived from an EMBL/GenBank/DDBJ whole genome shotgun (WGS) entry which is preliminary data.</text>
</comment>
<evidence type="ECO:0000256" key="1">
    <source>
        <dbReference type="SAM" id="MobiDB-lite"/>
    </source>
</evidence>
<dbReference type="EMBL" id="JAHUZE010000002">
    <property type="protein sequence ID" value="MBV7378826.1"/>
    <property type="molecule type" value="Genomic_DNA"/>
</dbReference>
<reference evidence="2 3" key="1">
    <citation type="submission" date="2021-05" db="EMBL/GenBank/DDBJ databases">
        <title>Culturable bacteria isolated from Daya Bay.</title>
        <authorList>
            <person name="Zheng W."/>
            <person name="Yu S."/>
            <person name="Huang Y."/>
        </authorList>
    </citation>
    <scope>NUCLEOTIDE SEQUENCE [LARGE SCALE GENOMIC DNA]</scope>
    <source>
        <strain evidence="2 3">DP4N28-5</strain>
    </source>
</reference>
<dbReference type="Pfam" id="PF07370">
    <property type="entry name" value="DUF1489"/>
    <property type="match status" value="1"/>
</dbReference>
<evidence type="ECO:0000313" key="2">
    <source>
        <dbReference type="EMBL" id="MBV7378826.1"/>
    </source>
</evidence>
<accession>A0ABS6T2P2</accession>
<organism evidence="2 3">
    <name type="scientific">Maritimibacter dapengensis</name>
    <dbReference type="NCBI Taxonomy" id="2836868"/>
    <lineage>
        <taxon>Bacteria</taxon>
        <taxon>Pseudomonadati</taxon>
        <taxon>Pseudomonadota</taxon>
        <taxon>Alphaproteobacteria</taxon>
        <taxon>Rhodobacterales</taxon>
        <taxon>Roseobacteraceae</taxon>
        <taxon>Maritimibacter</taxon>
    </lineage>
</organism>
<sequence length="163" mass="18412">MRVTQGTPKYGGRDIRIGEAVLTHVNLVKLCVGAEKVEDLAAWQKARAGGAAHYEPRHVTRMWPKREAELLAGGSLYWVFKGVILARQKLVRLDEVIGEDGIRRCGLILESQIVRTSPAPRRPFQGWRYLEPKDAPRDLPKSRENESELPAHIEERLSEIGIL</sequence>
<dbReference type="Proteomes" id="UP000756530">
    <property type="component" value="Unassembled WGS sequence"/>
</dbReference>
<protein>
    <submittedName>
        <fullName evidence="2">DUF1489 domain-containing protein</fullName>
    </submittedName>
</protein>